<feature type="domain" description="HTH marR-type" evidence="4">
    <location>
        <begin position="8"/>
        <end position="147"/>
    </location>
</feature>
<sequence length="159" mass="18686">MKGLGVDKMDLKKILIQANQYSEGIKAVFINEYKRLLDENDLSTKQSLVLSTLDMKKKLTMNEVAELINATPSAASQFIRKLESKQYVKREVNKDNRREVFVLLDIQGEKFYEEMNAIDEMVLEKYFMKLPKEDILKYHEILKKLHEIVTEDEEKEPLI</sequence>
<dbReference type="Proteomes" id="UP000769780">
    <property type="component" value="Unassembled WGS sequence"/>
</dbReference>
<keyword evidence="1" id="KW-0805">Transcription regulation</keyword>
<dbReference type="EMBL" id="JACWFH010000006">
    <property type="protein sequence ID" value="MBY0095787.1"/>
    <property type="molecule type" value="Genomic_DNA"/>
</dbReference>
<dbReference type="InterPro" id="IPR036390">
    <property type="entry name" value="WH_DNA-bd_sf"/>
</dbReference>
<evidence type="ECO:0000256" key="2">
    <source>
        <dbReference type="ARBA" id="ARBA00023125"/>
    </source>
</evidence>
<dbReference type="PROSITE" id="PS50995">
    <property type="entry name" value="HTH_MARR_2"/>
    <property type="match status" value="1"/>
</dbReference>
<keyword evidence="2" id="KW-0238">DNA-binding</keyword>
<dbReference type="SUPFAM" id="SSF46785">
    <property type="entry name" value="Winged helix' DNA-binding domain"/>
    <property type="match status" value="1"/>
</dbReference>
<keyword evidence="3" id="KW-0804">Transcription</keyword>
<protein>
    <submittedName>
        <fullName evidence="5">Winged helix-turn-helix transcriptional regulator</fullName>
    </submittedName>
</protein>
<dbReference type="InterPro" id="IPR036388">
    <property type="entry name" value="WH-like_DNA-bd_sf"/>
</dbReference>
<dbReference type="SMART" id="SM00347">
    <property type="entry name" value="HTH_MARR"/>
    <property type="match status" value="1"/>
</dbReference>
<accession>A0ABS7K0L2</accession>
<dbReference type="RefSeq" id="WP_221871076.1">
    <property type="nucleotide sequence ID" value="NZ_JACWFH010000006.1"/>
</dbReference>
<evidence type="ECO:0000256" key="3">
    <source>
        <dbReference type="ARBA" id="ARBA00023163"/>
    </source>
</evidence>
<reference evidence="5 6" key="1">
    <citation type="submission" date="2020-07" db="EMBL/GenBank/DDBJ databases">
        <title>Fungal Genomes of the International Space Station.</title>
        <authorList>
            <person name="Seuylemezian A."/>
            <person name="Singh N.K."/>
            <person name="Wood J."/>
            <person name="Venkateswaran K."/>
        </authorList>
    </citation>
    <scope>NUCLEOTIDE SEQUENCE [LARGE SCALE GENOMIC DNA]</scope>
    <source>
        <strain evidence="5 6">PL-B2</strain>
    </source>
</reference>
<dbReference type="PANTHER" id="PTHR42756:SF1">
    <property type="entry name" value="TRANSCRIPTIONAL REPRESSOR OF EMRAB OPERON"/>
    <property type="match status" value="1"/>
</dbReference>
<gene>
    <name evidence="5" type="ORF">H0185_02995</name>
</gene>
<evidence type="ECO:0000256" key="1">
    <source>
        <dbReference type="ARBA" id="ARBA00023015"/>
    </source>
</evidence>
<evidence type="ECO:0000313" key="5">
    <source>
        <dbReference type="EMBL" id="MBY0095787.1"/>
    </source>
</evidence>
<evidence type="ECO:0000259" key="4">
    <source>
        <dbReference type="PROSITE" id="PS50995"/>
    </source>
</evidence>
<dbReference type="Pfam" id="PF01047">
    <property type="entry name" value="MarR"/>
    <property type="match status" value="1"/>
</dbReference>
<organism evidence="5 6">
    <name type="scientific">Mesobacillus maritimus</name>
    <dbReference type="NCBI Taxonomy" id="1643336"/>
    <lineage>
        <taxon>Bacteria</taxon>
        <taxon>Bacillati</taxon>
        <taxon>Bacillota</taxon>
        <taxon>Bacilli</taxon>
        <taxon>Bacillales</taxon>
        <taxon>Bacillaceae</taxon>
        <taxon>Mesobacillus</taxon>
    </lineage>
</organism>
<comment type="caution">
    <text evidence="5">The sequence shown here is derived from an EMBL/GenBank/DDBJ whole genome shotgun (WGS) entry which is preliminary data.</text>
</comment>
<evidence type="ECO:0000313" key="6">
    <source>
        <dbReference type="Proteomes" id="UP000769780"/>
    </source>
</evidence>
<name>A0ABS7K0L2_9BACI</name>
<proteinExistence type="predicted"/>
<keyword evidence="6" id="KW-1185">Reference proteome</keyword>
<dbReference type="PANTHER" id="PTHR42756">
    <property type="entry name" value="TRANSCRIPTIONAL REGULATOR, MARR"/>
    <property type="match status" value="1"/>
</dbReference>
<dbReference type="Gene3D" id="1.10.10.10">
    <property type="entry name" value="Winged helix-like DNA-binding domain superfamily/Winged helix DNA-binding domain"/>
    <property type="match status" value="1"/>
</dbReference>
<dbReference type="InterPro" id="IPR000835">
    <property type="entry name" value="HTH_MarR-typ"/>
</dbReference>